<dbReference type="PANTHER" id="PTHR23152">
    <property type="entry name" value="2-OXOGLUTARATE DEHYDROGENASE"/>
    <property type="match status" value="1"/>
</dbReference>
<dbReference type="GO" id="GO:0045252">
    <property type="term" value="C:oxoglutarate dehydrogenase complex"/>
    <property type="evidence" value="ECO:0007669"/>
    <property type="project" value="TreeGrafter"/>
</dbReference>
<gene>
    <name evidence="10" type="primary">sucA</name>
</gene>
<evidence type="ECO:0000256" key="4">
    <source>
        <dbReference type="ARBA" id="ARBA00023002"/>
    </source>
</evidence>
<evidence type="ECO:0000256" key="5">
    <source>
        <dbReference type="ARBA" id="ARBA00023052"/>
    </source>
</evidence>
<dbReference type="FunFam" id="3.40.50.12470:FF:000003">
    <property type="entry name" value="2-oxoglutarate dehydrogenase E1 component"/>
    <property type="match status" value="1"/>
</dbReference>
<dbReference type="InterPro" id="IPR005475">
    <property type="entry name" value="Transketolase-like_Pyr-bd"/>
</dbReference>
<reference evidence="10" key="1">
    <citation type="submission" date="2010-10" db="EMBL/GenBank/DDBJ databases">
        <title>Characterization and taxonomic validity of the ciliate Oxytricha trifallax (Class Spirotrichea) based on multiple conserved gene sequences.</title>
        <authorList>
            <person name="Stephen Z.D."/>
            <person name="Hammersmith R.L."/>
            <person name="Higgins B.P."/>
            <person name="Swart E.C."/>
            <person name="Doak T.G."/>
            <person name="Herrick G."/>
            <person name="Landweber L.F."/>
        </authorList>
    </citation>
    <scope>NUCLEOTIDE SEQUENCE</scope>
    <source>
        <strain evidence="10">310</strain>
    </source>
</reference>
<feature type="domain" description="Transketolase-like pyrimidine-binding" evidence="9">
    <location>
        <begin position="672"/>
        <end position="884"/>
    </location>
</feature>
<dbReference type="EMBL" id="HQ432934">
    <property type="protein sequence ID" value="AED87009.1"/>
    <property type="molecule type" value="Genomic_DNA"/>
</dbReference>
<dbReference type="EC" id="1.2.4.2" evidence="3"/>
<comment type="cofactor">
    <cofactor evidence="1">
        <name>thiamine diphosphate</name>
        <dbReference type="ChEBI" id="CHEBI:58937"/>
    </cofactor>
</comment>
<dbReference type="SUPFAM" id="SSF52518">
    <property type="entry name" value="Thiamin diphosphate-binding fold (THDP-binding)"/>
    <property type="match status" value="2"/>
</dbReference>
<sequence>MLNKKYLQTTLLASTKRQVVGLSNAYIKNSMRFFTQTHSLSQASLNNESFLSGSSAIYAEQMYDQWRKDPSSVHASWRSYFENVEKGVEVPFTLPPTVGQTGQDAQVQRILSLLQQNTGSLAGSSQGGANAATAAHEAYKIMLLIRAFMTHGHMIADVDPLELYQTYKHFPSFAHKFKIPDSQLTKLVDYRSYGFSDADLEKEFYVDAPELAGLLRKKKNWKLKELIEAYQKAYCGKIGVEYMHIADRDKCNWIRDKFEGLQYENVPAEKKILNLDRLMWADQFQKFIANKFNTHKRFGLEGCESFIPGLKCAFDVLVENGVEKVIMGMPHRGRLNVLVNVVRKPLEQIFHEFQGGVPDKENGNDWGSLSGDVKYHLGTSYTKSYPDGKNLTTTLLANPSHLEAVNPVVMGRARAESYLMGDTEFQKVVPIIIHGDAAFAGQGIVFESMQMQDLINFRVGGTIHVVVNNQIGFTTTPNKSRSGVYCTDIAKAIDAPIFHVNADSMEDVAKVFAIAAEYRNKYKEDVVIDLIGYRKMGHNELDAPQFTQPLMYKKIAQMIPVAQKYETELVTNGTVSQEQVNKMKDRIVKELNRAYEASKSHDFNVEDWKSPEWEAIKHSDKFGKMKETGVPSTVLKDLGEKITTLPDDQDFHPQVKKIYDARRKSVVEGKNIDWGTGEALAFASLIHEGFHVRVSGQDVERGTFSHRHAVVFNQTKDTSYIPMNSIIPNAEIKRFQISNSHLSEFGVLGYEYGYAQTHPNTLAIWEAQFGDFSNEAQVIIDTMIAAGEAKWNVKHGLVMLLPHGYDGNGPEHSSCRIERYLQLCDDDEAVPANDDPNSLRMQRVNMQVINPTTSAQYFHALRRQLRRNFRKPLIVASPKKLLKHPFANSNIEDFSEGLRFRRVIQDTNKNLVAPEKVKKVIFCSGQVYIDLDNARQQAGRNDIAIIRVEQLCPFPFRSVTPEIAQFKNAEVMWCQEEPKNQGAYQYALPRLHNIQRQLKRPVDVTYAGRPTAAATSTGYHKVHEKELKKFLHDAMK</sequence>
<evidence type="ECO:0000313" key="10">
    <source>
        <dbReference type="EMBL" id="AED87009.1"/>
    </source>
</evidence>
<dbReference type="InterPro" id="IPR001017">
    <property type="entry name" value="DH_E1"/>
</dbReference>
<dbReference type="InterPro" id="IPR029061">
    <property type="entry name" value="THDP-binding"/>
</dbReference>
<dbReference type="Pfam" id="PF16078">
    <property type="entry name" value="2-oxogl_dehyd_N"/>
    <property type="match status" value="1"/>
</dbReference>
<dbReference type="InterPro" id="IPR042179">
    <property type="entry name" value="KGD_C_sf"/>
</dbReference>
<evidence type="ECO:0000256" key="3">
    <source>
        <dbReference type="ARBA" id="ARBA00012280"/>
    </source>
</evidence>
<dbReference type="SMART" id="SM00861">
    <property type="entry name" value="Transket_pyr"/>
    <property type="match status" value="1"/>
</dbReference>
<dbReference type="CDD" id="cd02016">
    <property type="entry name" value="TPP_E1_OGDC_like"/>
    <property type="match status" value="1"/>
</dbReference>
<evidence type="ECO:0000256" key="7">
    <source>
        <dbReference type="ARBA" id="ARBA00040267"/>
    </source>
</evidence>
<comment type="similarity">
    <text evidence="2">Belongs to the alpha-ketoglutarate dehydrogenase family.</text>
</comment>
<dbReference type="GO" id="GO:0006099">
    <property type="term" value="P:tricarboxylic acid cycle"/>
    <property type="evidence" value="ECO:0007669"/>
    <property type="project" value="TreeGrafter"/>
</dbReference>
<accession>F5AMP1</accession>
<dbReference type="GO" id="GO:0030976">
    <property type="term" value="F:thiamine pyrophosphate binding"/>
    <property type="evidence" value="ECO:0007669"/>
    <property type="project" value="InterPro"/>
</dbReference>
<dbReference type="GO" id="GO:0004591">
    <property type="term" value="F:oxoglutarate dehydrogenase (succinyl-transferring) activity"/>
    <property type="evidence" value="ECO:0007669"/>
    <property type="project" value="UniProtKB-EC"/>
</dbReference>
<keyword evidence="4" id="KW-0560">Oxidoreductase</keyword>
<dbReference type="GO" id="GO:0005739">
    <property type="term" value="C:mitochondrion"/>
    <property type="evidence" value="ECO:0007669"/>
    <property type="project" value="TreeGrafter"/>
</dbReference>
<evidence type="ECO:0000256" key="2">
    <source>
        <dbReference type="ARBA" id="ARBA00006936"/>
    </source>
</evidence>
<dbReference type="InterPro" id="IPR031717">
    <property type="entry name" value="ODO-1/KGD_C"/>
</dbReference>
<dbReference type="Gene3D" id="3.40.50.12470">
    <property type="match status" value="1"/>
</dbReference>
<dbReference type="InterPro" id="IPR032106">
    <property type="entry name" value="2-oxogl_dehyd_N"/>
</dbReference>
<evidence type="ECO:0000256" key="8">
    <source>
        <dbReference type="ARBA" id="ARBA00042984"/>
    </source>
</evidence>
<dbReference type="InterPro" id="IPR011603">
    <property type="entry name" value="2oxoglutarate_DH_E1"/>
</dbReference>
<proteinExistence type="inferred from homology"/>
<evidence type="ECO:0000259" key="9">
    <source>
        <dbReference type="SMART" id="SM00861"/>
    </source>
</evidence>
<dbReference type="PANTHER" id="PTHR23152:SF4">
    <property type="entry name" value="2-OXOADIPATE DEHYDROGENASE COMPLEX COMPONENT E1"/>
    <property type="match status" value="1"/>
</dbReference>
<evidence type="ECO:0000256" key="6">
    <source>
        <dbReference type="ARBA" id="ARBA00037426"/>
    </source>
</evidence>
<dbReference type="Gene3D" id="3.40.50.11610">
    <property type="entry name" value="Multifunctional 2-oxoglutarate metabolism enzyme, C-terminal domain"/>
    <property type="match status" value="1"/>
</dbReference>
<protein>
    <recommendedName>
        <fullName evidence="7">2-oxoglutarate dehydrogenase, mitochondrial</fullName>
        <ecNumber evidence="3">1.2.4.2</ecNumber>
    </recommendedName>
    <alternativeName>
        <fullName evidence="8">2-oxoglutarate dehydrogenase complex component E1</fullName>
    </alternativeName>
</protein>
<dbReference type="NCBIfam" id="TIGR00239">
    <property type="entry name" value="2oxo_dh_E1"/>
    <property type="match status" value="1"/>
</dbReference>
<keyword evidence="5" id="KW-0786">Thiamine pyrophosphate</keyword>
<dbReference type="NCBIfam" id="NF006914">
    <property type="entry name" value="PRK09404.1"/>
    <property type="match status" value="1"/>
</dbReference>
<dbReference type="Pfam" id="PF16870">
    <property type="entry name" value="OxoGdeHyase_C"/>
    <property type="match status" value="1"/>
</dbReference>
<name>F5AMP1_OXYTR</name>
<evidence type="ECO:0000256" key="1">
    <source>
        <dbReference type="ARBA" id="ARBA00001964"/>
    </source>
</evidence>
<organism evidence="10">
    <name type="scientific">Oxytricha trifallax</name>
    <name type="common">Sterkiella histriomuscorum</name>
    <dbReference type="NCBI Taxonomy" id="94289"/>
    <lineage>
        <taxon>Eukaryota</taxon>
        <taxon>Sar</taxon>
        <taxon>Alveolata</taxon>
        <taxon>Ciliophora</taxon>
        <taxon>Intramacronucleata</taxon>
        <taxon>Spirotrichea</taxon>
        <taxon>Stichotrichia</taxon>
        <taxon>Sporadotrichida</taxon>
        <taxon>Oxytrichidae</taxon>
        <taxon>Stylonychinae</taxon>
        <taxon>Sterkiella</taxon>
    </lineage>
</organism>
<dbReference type="Pfam" id="PF02779">
    <property type="entry name" value="Transket_pyr"/>
    <property type="match status" value="1"/>
</dbReference>
<dbReference type="Gene3D" id="3.40.50.970">
    <property type="match status" value="1"/>
</dbReference>
<dbReference type="NCBIfam" id="NF008907">
    <property type="entry name" value="PRK12270.1"/>
    <property type="match status" value="1"/>
</dbReference>
<comment type="function">
    <text evidence="6">The 2-oxoglutarate dehydrogenase complex catalyzes the overall conversion of 2-oxoglutarate to succinyl-CoA and CO(2). It contains multiple copies of three enzymatic components: 2-oxoglutarate dehydrogenase (E1), dihydrolipoamide succinyltransferase (E2) and lipoamide dehydrogenase (E3).</text>
</comment>
<dbReference type="PIRSF" id="PIRSF000157">
    <property type="entry name" value="Oxoglu_dh_E1"/>
    <property type="match status" value="1"/>
</dbReference>
<dbReference type="AlphaFoldDB" id="F5AMP1"/>
<dbReference type="Pfam" id="PF00676">
    <property type="entry name" value="E1_dh"/>
    <property type="match status" value="1"/>
</dbReference>
<dbReference type="Gene3D" id="1.10.287.1150">
    <property type="entry name" value="TPP helical domain"/>
    <property type="match status" value="1"/>
</dbReference>